<dbReference type="Gene3D" id="4.10.280.10">
    <property type="entry name" value="Helix-loop-helix DNA-binding domain"/>
    <property type="match status" value="1"/>
</dbReference>
<accession>A0A267DLA3</accession>
<dbReference type="PANTHER" id="PTHR15741">
    <property type="entry name" value="BASIC HELIX-LOOP-HELIX ZIP TRANSCRIPTION FACTOR"/>
    <property type="match status" value="1"/>
</dbReference>
<dbReference type="SUPFAM" id="SSF47459">
    <property type="entry name" value="HLH, helix-loop-helix DNA-binding domain"/>
    <property type="match status" value="1"/>
</dbReference>
<proteinExistence type="predicted"/>
<evidence type="ECO:0000256" key="6">
    <source>
        <dbReference type="SAM" id="Coils"/>
    </source>
</evidence>
<feature type="compositionally biased region" description="Polar residues" evidence="7">
    <location>
        <begin position="1"/>
        <end position="11"/>
    </location>
</feature>
<evidence type="ECO:0000313" key="10">
    <source>
        <dbReference type="Proteomes" id="UP000215902"/>
    </source>
</evidence>
<dbReference type="GO" id="GO:0000981">
    <property type="term" value="F:DNA-binding transcription factor activity, RNA polymerase II-specific"/>
    <property type="evidence" value="ECO:0007669"/>
    <property type="project" value="TreeGrafter"/>
</dbReference>
<dbReference type="Pfam" id="PF00010">
    <property type="entry name" value="HLH"/>
    <property type="match status" value="1"/>
</dbReference>
<evidence type="ECO:0000256" key="4">
    <source>
        <dbReference type="ARBA" id="ARBA00023163"/>
    </source>
</evidence>
<reference evidence="9 10" key="1">
    <citation type="submission" date="2017-06" db="EMBL/GenBank/DDBJ databases">
        <title>A platform for efficient transgenesis in Macrostomum lignano, a flatworm model organism for stem cell research.</title>
        <authorList>
            <person name="Berezikov E."/>
        </authorList>
    </citation>
    <scope>NUCLEOTIDE SEQUENCE [LARGE SCALE GENOMIC DNA]</scope>
    <source>
        <strain evidence="9">DV1</strain>
        <tissue evidence="9">Whole organism</tissue>
    </source>
</reference>
<dbReference type="GO" id="GO:0005634">
    <property type="term" value="C:nucleus"/>
    <property type="evidence" value="ECO:0007669"/>
    <property type="project" value="UniProtKB-SubCell"/>
</dbReference>
<feature type="compositionally biased region" description="Gly residues" evidence="7">
    <location>
        <begin position="14"/>
        <end position="25"/>
    </location>
</feature>
<feature type="domain" description="BHLH" evidence="8">
    <location>
        <begin position="30"/>
        <end position="96"/>
    </location>
</feature>
<evidence type="ECO:0000259" key="8">
    <source>
        <dbReference type="PROSITE" id="PS50888"/>
    </source>
</evidence>
<keyword evidence="4" id="KW-0804">Transcription</keyword>
<comment type="subcellular location">
    <subcellularLocation>
        <location evidence="1">Nucleus</location>
    </subcellularLocation>
</comment>
<dbReference type="GO" id="GO:0000978">
    <property type="term" value="F:RNA polymerase II cis-regulatory region sequence-specific DNA binding"/>
    <property type="evidence" value="ECO:0007669"/>
    <property type="project" value="TreeGrafter"/>
</dbReference>
<dbReference type="AlphaFoldDB" id="A0A267DLA3"/>
<dbReference type="EMBL" id="NIVC01003725">
    <property type="protein sequence ID" value="PAA50061.1"/>
    <property type="molecule type" value="Genomic_DNA"/>
</dbReference>
<keyword evidence="3" id="KW-0238">DNA-binding</keyword>
<keyword evidence="5" id="KW-0539">Nucleus</keyword>
<protein>
    <recommendedName>
        <fullName evidence="8">BHLH domain-containing protein</fullName>
    </recommendedName>
</protein>
<gene>
    <name evidence="9" type="ORF">BOX15_Mlig010891g6</name>
</gene>
<name>A0A267DLA3_9PLAT</name>
<evidence type="ECO:0000256" key="5">
    <source>
        <dbReference type="ARBA" id="ARBA00023242"/>
    </source>
</evidence>
<keyword evidence="2" id="KW-0805">Transcription regulation</keyword>
<feature type="non-terminal residue" evidence="9">
    <location>
        <position position="1"/>
    </location>
</feature>
<evidence type="ECO:0000256" key="7">
    <source>
        <dbReference type="SAM" id="MobiDB-lite"/>
    </source>
</evidence>
<keyword evidence="10" id="KW-1185">Reference proteome</keyword>
<dbReference type="GO" id="GO:0046983">
    <property type="term" value="F:protein dimerization activity"/>
    <property type="evidence" value="ECO:0007669"/>
    <property type="project" value="InterPro"/>
</dbReference>
<dbReference type="InterPro" id="IPR036638">
    <property type="entry name" value="HLH_DNA-bd_sf"/>
</dbReference>
<feature type="region of interest" description="Disordered" evidence="7">
    <location>
        <begin position="1"/>
        <end position="47"/>
    </location>
</feature>
<dbReference type="Proteomes" id="UP000215902">
    <property type="component" value="Unassembled WGS sequence"/>
</dbReference>
<feature type="coiled-coil region" evidence="6">
    <location>
        <begin position="86"/>
        <end position="120"/>
    </location>
</feature>
<dbReference type="STRING" id="282301.A0A267DLA3"/>
<sequence>SRKSQSQQQPETHGCGGGGGGGGGSPDDLQKRRAHSQSEQRRRNSIKAAYAELAALTGGSSAEEPAFGSGEAPLSPAGRASRAATLQAAISHFEALMRQRDQLDRQLAALRKQTEAARLINRVYQRRVSRDGGQSAAGASADAAKLAVFRHVADHLAGSFASRLGATADCGSLLDGVLDWLDDCCSPGQLAALGEEAVARHLATPRPVSSSNGEASR</sequence>
<evidence type="ECO:0000256" key="1">
    <source>
        <dbReference type="ARBA" id="ARBA00004123"/>
    </source>
</evidence>
<feature type="region of interest" description="Disordered" evidence="7">
    <location>
        <begin position="60"/>
        <end position="79"/>
    </location>
</feature>
<dbReference type="PANTHER" id="PTHR15741:SF25">
    <property type="entry name" value="MAX-LIKE PROTEIN X"/>
    <property type="match status" value="1"/>
</dbReference>
<evidence type="ECO:0000256" key="2">
    <source>
        <dbReference type="ARBA" id="ARBA00023015"/>
    </source>
</evidence>
<dbReference type="InterPro" id="IPR052207">
    <property type="entry name" value="Max-like/E-box_TFs"/>
</dbReference>
<evidence type="ECO:0000313" key="9">
    <source>
        <dbReference type="EMBL" id="PAA50061.1"/>
    </source>
</evidence>
<feature type="compositionally biased region" description="Basic and acidic residues" evidence="7">
    <location>
        <begin position="28"/>
        <end position="42"/>
    </location>
</feature>
<dbReference type="InterPro" id="IPR011598">
    <property type="entry name" value="bHLH_dom"/>
</dbReference>
<evidence type="ECO:0000256" key="3">
    <source>
        <dbReference type="ARBA" id="ARBA00023125"/>
    </source>
</evidence>
<dbReference type="SMART" id="SM00353">
    <property type="entry name" value="HLH"/>
    <property type="match status" value="1"/>
</dbReference>
<dbReference type="PROSITE" id="PS50888">
    <property type="entry name" value="BHLH"/>
    <property type="match status" value="1"/>
</dbReference>
<organism evidence="9 10">
    <name type="scientific">Macrostomum lignano</name>
    <dbReference type="NCBI Taxonomy" id="282301"/>
    <lineage>
        <taxon>Eukaryota</taxon>
        <taxon>Metazoa</taxon>
        <taxon>Spiralia</taxon>
        <taxon>Lophotrochozoa</taxon>
        <taxon>Platyhelminthes</taxon>
        <taxon>Rhabditophora</taxon>
        <taxon>Macrostomorpha</taxon>
        <taxon>Macrostomida</taxon>
        <taxon>Macrostomidae</taxon>
        <taxon>Macrostomum</taxon>
    </lineage>
</organism>
<keyword evidence="6" id="KW-0175">Coiled coil</keyword>
<comment type="caution">
    <text evidence="9">The sequence shown here is derived from an EMBL/GenBank/DDBJ whole genome shotgun (WGS) entry which is preliminary data.</text>
</comment>